<keyword evidence="2" id="KW-1003">Cell membrane</keyword>
<keyword evidence="12" id="KW-1015">Disulfide bond</keyword>
<dbReference type="SMART" id="SM00108">
    <property type="entry name" value="B_lectin"/>
    <property type="match status" value="1"/>
</dbReference>
<dbReference type="InterPro" id="IPR000719">
    <property type="entry name" value="Prot_kinase_dom"/>
</dbReference>
<feature type="transmembrane region" description="Helical" evidence="19">
    <location>
        <begin position="7"/>
        <end position="27"/>
    </location>
</feature>
<dbReference type="InterPro" id="IPR011009">
    <property type="entry name" value="Kinase-like_dom_sf"/>
</dbReference>
<dbReference type="InterPro" id="IPR008271">
    <property type="entry name" value="Ser/Thr_kinase_AS"/>
</dbReference>
<evidence type="ECO:0000256" key="7">
    <source>
        <dbReference type="ARBA" id="ARBA00022741"/>
    </source>
</evidence>
<dbReference type="GO" id="GO:0005524">
    <property type="term" value="F:ATP binding"/>
    <property type="evidence" value="ECO:0007669"/>
    <property type="project" value="UniProtKB-KW"/>
</dbReference>
<dbReference type="Pfam" id="PF08276">
    <property type="entry name" value="PAN_2"/>
    <property type="match status" value="1"/>
</dbReference>
<dbReference type="Pfam" id="PF07714">
    <property type="entry name" value="PK_Tyr_Ser-Thr"/>
    <property type="match status" value="1"/>
</dbReference>
<dbReference type="PROSITE" id="PS50927">
    <property type="entry name" value="BULB_LECTIN"/>
    <property type="match status" value="1"/>
</dbReference>
<evidence type="ECO:0000256" key="19">
    <source>
        <dbReference type="SAM" id="Phobius"/>
    </source>
</evidence>
<comment type="subcellular location">
    <subcellularLocation>
        <location evidence="1">Cell membrane</location>
        <topology evidence="1">Single-pass type I membrane protein</topology>
    </subcellularLocation>
</comment>
<evidence type="ECO:0000256" key="12">
    <source>
        <dbReference type="ARBA" id="ARBA00023157"/>
    </source>
</evidence>
<evidence type="ECO:0000256" key="14">
    <source>
        <dbReference type="ARBA" id="ARBA00047899"/>
    </source>
</evidence>
<dbReference type="GO" id="GO:0005886">
    <property type="term" value="C:plasma membrane"/>
    <property type="evidence" value="ECO:0007669"/>
    <property type="project" value="UniProtKB-SubCell"/>
</dbReference>
<dbReference type="EC" id="2.7.11.1" evidence="16"/>
<keyword evidence="5 19" id="KW-0812">Transmembrane</keyword>
<feature type="transmembrane region" description="Helical" evidence="19">
    <location>
        <begin position="436"/>
        <end position="458"/>
    </location>
</feature>
<dbReference type="Gene3D" id="1.10.510.10">
    <property type="entry name" value="Transferase(Phosphotransferase) domain 1"/>
    <property type="match status" value="1"/>
</dbReference>
<keyword evidence="6" id="KW-0732">Signal</keyword>
<dbReference type="FunFam" id="1.10.510.10:FF:000060">
    <property type="entry name" value="G-type lectin S-receptor-like serine/threonine-protein kinase"/>
    <property type="match status" value="1"/>
</dbReference>
<keyword evidence="10 19" id="KW-1133">Transmembrane helix</keyword>
<dbReference type="SUPFAM" id="SSF56112">
    <property type="entry name" value="Protein kinase-like (PK-like)"/>
    <property type="match status" value="1"/>
</dbReference>
<keyword evidence="25" id="KW-1185">Reference proteome</keyword>
<evidence type="ECO:0000256" key="4">
    <source>
        <dbReference type="ARBA" id="ARBA00022679"/>
    </source>
</evidence>
<dbReference type="Pfam" id="PF01453">
    <property type="entry name" value="B_lectin"/>
    <property type="match status" value="1"/>
</dbReference>
<keyword evidence="11 19" id="KW-0472">Membrane</keyword>
<reference evidence="24 25" key="1">
    <citation type="submission" date="2024-01" db="EMBL/GenBank/DDBJ databases">
        <title>The complete chloroplast genome sequence of Lithospermum erythrorhizon: insights into the phylogenetic relationship among Boraginaceae species and the maternal lineages of purple gromwells.</title>
        <authorList>
            <person name="Okada T."/>
            <person name="Watanabe K."/>
        </authorList>
    </citation>
    <scope>NUCLEOTIDE SEQUENCE [LARGE SCALE GENOMIC DNA]</scope>
</reference>
<evidence type="ECO:0000256" key="16">
    <source>
        <dbReference type="PIRNR" id="PIRNR000641"/>
    </source>
</evidence>
<dbReference type="GO" id="GO:0048544">
    <property type="term" value="P:recognition of pollen"/>
    <property type="evidence" value="ECO:0007669"/>
    <property type="project" value="InterPro"/>
</dbReference>
<dbReference type="InterPro" id="IPR000858">
    <property type="entry name" value="S_locus_glycoprot_dom"/>
</dbReference>
<feature type="domain" description="EGF-like" evidence="21">
    <location>
        <begin position="283"/>
        <end position="319"/>
    </location>
</feature>
<dbReference type="InterPro" id="IPR003609">
    <property type="entry name" value="Pan_app"/>
</dbReference>
<keyword evidence="4 16" id="KW-0808">Transferase</keyword>
<accession>A0AAV3RRG3</accession>
<feature type="region of interest" description="Disordered" evidence="18">
    <location>
        <begin position="803"/>
        <end position="822"/>
    </location>
</feature>
<proteinExistence type="inferred from homology"/>
<dbReference type="InterPro" id="IPR021820">
    <property type="entry name" value="S-locus_recpt_kinase_C"/>
</dbReference>
<comment type="caution">
    <text evidence="17">Lacks conserved residue(s) required for the propagation of feature annotation.</text>
</comment>
<evidence type="ECO:0000256" key="2">
    <source>
        <dbReference type="ARBA" id="ARBA00022475"/>
    </source>
</evidence>
<evidence type="ECO:0000256" key="8">
    <source>
        <dbReference type="ARBA" id="ARBA00022777"/>
    </source>
</evidence>
<evidence type="ECO:0000256" key="6">
    <source>
        <dbReference type="ARBA" id="ARBA00022729"/>
    </source>
</evidence>
<evidence type="ECO:0000256" key="5">
    <source>
        <dbReference type="ARBA" id="ARBA00022692"/>
    </source>
</evidence>
<dbReference type="SUPFAM" id="SSF51110">
    <property type="entry name" value="alpha-D-mannose-specific plant lectins"/>
    <property type="match status" value="1"/>
</dbReference>
<evidence type="ECO:0000256" key="15">
    <source>
        <dbReference type="ARBA" id="ARBA00048679"/>
    </source>
</evidence>
<sequence length="822" mass="93109">MGRFSYVANFYFFLVVILSCAEIMVAIDSFDVSRPVYHNVTLSSEDGKFLLGFLDYGGSTRFYLGIWYNVFPTQVIWVANKDNPLNDTSGVLTIRNDGNLVLRNGGGREFWSTNLQNSASVSVSAQLLDTGNLVLKDNNGGSFLWQSFDHPSHATVAGMKLGWDLRIGLDRNLTSWKSSDDPAAGEYTYGIALEGLPQIVIWRGSSIQYRSGPWNGVNFGNVPLRNDLPYTLTAVINDIEVYYQYHMVNNSSDLVSVLTNNGELRLLLRDNDSQTWRPYYEIPEDECSSYGYCGPNAICYITFAERCRCMTGYKPKSQQQWDISVWSGGCELKEQTNCTERQHFLEMKDMKMPEFLQYLVNKSMSLEECRAACLKDCSCTAYANAYVSGQPSGCLRWLGDLTDVRPILVKENQTLFLRISESDLVSESGPKNKNKITIIVVTMSALVCLLSAVLFFIWRRKLRNKGGEHSSEESQETEKENLELPLFNIITIREATQCFSDSNKIGEGGFGPVYKGKLQTGQEIAVKRLAESSYQGLEEFKNEVLLIAKLQHRNLVRLLGCCIHAEERMLIYEYMPNGSLDSFIFGGFNHSRRLLVWRRRYSIIIGISRGLLYLHRDSRLRIIHRDLKASNVLLDSEMNPKISDFGMARSFGEEQLTTRTLKVVGTYGYMAPEYVIDGIYSMKSDIFSFGVLILEIVSGKQNNQFRHPDHDFNLLGHAWQLSLEGKATELIDPLMAVSFPISEVLRCIQVALLCVQLRPEDRPDMSHVLQMLDTESAVLPQPKRPGFFTERYFDETDSLLAGRWTPNHSTSTHSTSTTIEGR</sequence>
<dbReference type="InterPro" id="IPR001480">
    <property type="entry name" value="Bulb-type_lectin_dom"/>
</dbReference>
<comment type="catalytic activity">
    <reaction evidence="15 16">
        <text>L-seryl-[protein] + ATP = O-phospho-L-seryl-[protein] + ADP + H(+)</text>
        <dbReference type="Rhea" id="RHEA:17989"/>
        <dbReference type="Rhea" id="RHEA-COMP:9863"/>
        <dbReference type="Rhea" id="RHEA-COMP:11604"/>
        <dbReference type="ChEBI" id="CHEBI:15378"/>
        <dbReference type="ChEBI" id="CHEBI:29999"/>
        <dbReference type="ChEBI" id="CHEBI:30616"/>
        <dbReference type="ChEBI" id="CHEBI:83421"/>
        <dbReference type="ChEBI" id="CHEBI:456216"/>
        <dbReference type="EC" id="2.7.11.1"/>
    </reaction>
</comment>
<comment type="similarity">
    <text evidence="16">Belongs to the protein kinase superfamily. Ser/Thr protein kinase family.</text>
</comment>
<keyword evidence="3 16" id="KW-0723">Serine/threonine-protein kinase</keyword>
<dbReference type="FunFam" id="3.30.200.20:FF:000195">
    <property type="entry name" value="G-type lectin S-receptor-like serine/threonine-protein kinase"/>
    <property type="match status" value="1"/>
</dbReference>
<name>A0AAV3RRG3_LITER</name>
<feature type="domain" description="Apple" evidence="23">
    <location>
        <begin position="338"/>
        <end position="420"/>
    </location>
</feature>
<feature type="domain" description="Protein kinase" evidence="20">
    <location>
        <begin position="499"/>
        <end position="779"/>
    </location>
</feature>
<dbReference type="InterPro" id="IPR000742">
    <property type="entry name" value="EGF"/>
</dbReference>
<comment type="catalytic activity">
    <reaction evidence="14 16">
        <text>L-threonyl-[protein] + ATP = O-phospho-L-threonyl-[protein] + ADP + H(+)</text>
        <dbReference type="Rhea" id="RHEA:46608"/>
        <dbReference type="Rhea" id="RHEA-COMP:11060"/>
        <dbReference type="Rhea" id="RHEA-COMP:11605"/>
        <dbReference type="ChEBI" id="CHEBI:15378"/>
        <dbReference type="ChEBI" id="CHEBI:30013"/>
        <dbReference type="ChEBI" id="CHEBI:30616"/>
        <dbReference type="ChEBI" id="CHEBI:61977"/>
        <dbReference type="ChEBI" id="CHEBI:456216"/>
        <dbReference type="EC" id="2.7.11.1"/>
    </reaction>
</comment>
<dbReference type="CDD" id="cd14066">
    <property type="entry name" value="STKc_IRAK"/>
    <property type="match status" value="1"/>
</dbReference>
<dbReference type="PIRSF" id="PIRSF000641">
    <property type="entry name" value="SRK"/>
    <property type="match status" value="1"/>
</dbReference>
<dbReference type="CDD" id="cd01098">
    <property type="entry name" value="PAN_AP_plant"/>
    <property type="match status" value="1"/>
</dbReference>
<keyword evidence="13" id="KW-0325">Glycoprotein</keyword>
<keyword evidence="7 16" id="KW-0547">Nucleotide-binding</keyword>
<dbReference type="PANTHER" id="PTHR27002">
    <property type="entry name" value="RECEPTOR-LIKE SERINE/THREONINE-PROTEIN KINASE SD1-8"/>
    <property type="match status" value="1"/>
</dbReference>
<evidence type="ECO:0000256" key="9">
    <source>
        <dbReference type="ARBA" id="ARBA00022840"/>
    </source>
</evidence>
<evidence type="ECO:0000259" key="21">
    <source>
        <dbReference type="PROSITE" id="PS50026"/>
    </source>
</evidence>
<evidence type="ECO:0000256" key="1">
    <source>
        <dbReference type="ARBA" id="ARBA00004251"/>
    </source>
</evidence>
<dbReference type="InterPro" id="IPR024171">
    <property type="entry name" value="SRK-like_kinase"/>
</dbReference>
<dbReference type="FunFam" id="2.90.10.10:FF:000005">
    <property type="entry name" value="G-type lectin S-receptor-like serine/threonine-protein kinase"/>
    <property type="match status" value="1"/>
</dbReference>
<dbReference type="AlphaFoldDB" id="A0AAV3RRG3"/>
<keyword evidence="9 16" id="KW-0067">ATP-binding</keyword>
<evidence type="ECO:0000256" key="13">
    <source>
        <dbReference type="ARBA" id="ARBA00023180"/>
    </source>
</evidence>
<evidence type="ECO:0000256" key="18">
    <source>
        <dbReference type="SAM" id="MobiDB-lite"/>
    </source>
</evidence>
<gene>
    <name evidence="24" type="ORF">LIER_31368</name>
</gene>
<dbReference type="PROSITE" id="PS50011">
    <property type="entry name" value="PROTEIN_KINASE_DOM"/>
    <property type="match status" value="1"/>
</dbReference>
<evidence type="ECO:0000256" key="17">
    <source>
        <dbReference type="PROSITE-ProRule" id="PRU00076"/>
    </source>
</evidence>
<dbReference type="EMBL" id="BAABME010011634">
    <property type="protein sequence ID" value="GAA0184059.1"/>
    <property type="molecule type" value="Genomic_DNA"/>
</dbReference>
<dbReference type="SMART" id="SM00220">
    <property type="entry name" value="S_TKc"/>
    <property type="match status" value="1"/>
</dbReference>
<dbReference type="GO" id="GO:0004674">
    <property type="term" value="F:protein serine/threonine kinase activity"/>
    <property type="evidence" value="ECO:0007669"/>
    <property type="project" value="UniProtKB-KW"/>
</dbReference>
<dbReference type="Gene3D" id="2.90.10.10">
    <property type="entry name" value="Bulb-type lectin domain"/>
    <property type="match status" value="1"/>
</dbReference>
<dbReference type="InterPro" id="IPR001245">
    <property type="entry name" value="Ser-Thr/Tyr_kinase_cat_dom"/>
</dbReference>
<evidence type="ECO:0000259" key="22">
    <source>
        <dbReference type="PROSITE" id="PS50927"/>
    </source>
</evidence>
<comment type="caution">
    <text evidence="24">The sequence shown here is derived from an EMBL/GenBank/DDBJ whole genome shotgun (WGS) entry which is preliminary data.</text>
</comment>
<dbReference type="PANTHER" id="PTHR27002:SF181">
    <property type="entry name" value="RECEPTOR-LIKE SERINE_THREONINE-PROTEIN KINASE"/>
    <property type="match status" value="1"/>
</dbReference>
<evidence type="ECO:0000256" key="3">
    <source>
        <dbReference type="ARBA" id="ARBA00022527"/>
    </source>
</evidence>
<dbReference type="PROSITE" id="PS51257">
    <property type="entry name" value="PROKAR_LIPOPROTEIN"/>
    <property type="match status" value="1"/>
</dbReference>
<feature type="compositionally biased region" description="Low complexity" evidence="18">
    <location>
        <begin position="808"/>
        <end position="822"/>
    </location>
</feature>
<dbReference type="PROSITE" id="PS00108">
    <property type="entry name" value="PROTEIN_KINASE_ST"/>
    <property type="match status" value="1"/>
</dbReference>
<evidence type="ECO:0000256" key="11">
    <source>
        <dbReference type="ARBA" id="ARBA00023136"/>
    </source>
</evidence>
<dbReference type="SMART" id="SM00473">
    <property type="entry name" value="PAN_AP"/>
    <property type="match status" value="1"/>
</dbReference>
<evidence type="ECO:0000259" key="23">
    <source>
        <dbReference type="PROSITE" id="PS50948"/>
    </source>
</evidence>
<dbReference type="Proteomes" id="UP001454036">
    <property type="component" value="Unassembled WGS sequence"/>
</dbReference>
<organism evidence="24 25">
    <name type="scientific">Lithospermum erythrorhizon</name>
    <name type="common">Purple gromwell</name>
    <name type="synonym">Lithospermum officinale var. erythrorhizon</name>
    <dbReference type="NCBI Taxonomy" id="34254"/>
    <lineage>
        <taxon>Eukaryota</taxon>
        <taxon>Viridiplantae</taxon>
        <taxon>Streptophyta</taxon>
        <taxon>Embryophyta</taxon>
        <taxon>Tracheophyta</taxon>
        <taxon>Spermatophyta</taxon>
        <taxon>Magnoliopsida</taxon>
        <taxon>eudicotyledons</taxon>
        <taxon>Gunneridae</taxon>
        <taxon>Pentapetalae</taxon>
        <taxon>asterids</taxon>
        <taxon>lamiids</taxon>
        <taxon>Boraginales</taxon>
        <taxon>Boraginaceae</taxon>
        <taxon>Boraginoideae</taxon>
        <taxon>Lithospermeae</taxon>
        <taxon>Lithospermum</taxon>
    </lineage>
</organism>
<dbReference type="CDD" id="cd00028">
    <property type="entry name" value="B_lectin"/>
    <property type="match status" value="1"/>
</dbReference>
<evidence type="ECO:0000256" key="10">
    <source>
        <dbReference type="ARBA" id="ARBA00022989"/>
    </source>
</evidence>
<evidence type="ECO:0000313" key="24">
    <source>
        <dbReference type="EMBL" id="GAA0184059.1"/>
    </source>
</evidence>
<dbReference type="PROSITE" id="PS50026">
    <property type="entry name" value="EGF_3"/>
    <property type="match status" value="1"/>
</dbReference>
<keyword evidence="24" id="KW-0675">Receptor</keyword>
<keyword evidence="17" id="KW-0245">EGF-like domain</keyword>
<evidence type="ECO:0000259" key="20">
    <source>
        <dbReference type="PROSITE" id="PS50011"/>
    </source>
</evidence>
<dbReference type="Gene3D" id="3.30.200.20">
    <property type="entry name" value="Phosphorylase Kinase, domain 1"/>
    <property type="match status" value="1"/>
</dbReference>
<dbReference type="PROSITE" id="PS50948">
    <property type="entry name" value="PAN"/>
    <property type="match status" value="1"/>
</dbReference>
<keyword evidence="8 16" id="KW-0418">Kinase</keyword>
<dbReference type="InterPro" id="IPR036426">
    <property type="entry name" value="Bulb-type_lectin_dom_sf"/>
</dbReference>
<evidence type="ECO:0000313" key="25">
    <source>
        <dbReference type="Proteomes" id="UP001454036"/>
    </source>
</evidence>
<dbReference type="Pfam" id="PF00954">
    <property type="entry name" value="S_locus_glycop"/>
    <property type="match status" value="1"/>
</dbReference>
<dbReference type="Pfam" id="PF11883">
    <property type="entry name" value="DUF3403"/>
    <property type="match status" value="1"/>
</dbReference>
<protein>
    <recommendedName>
        <fullName evidence="16">Receptor-like serine/threonine-protein kinase</fullName>
        <ecNumber evidence="16">2.7.11.1</ecNumber>
    </recommendedName>
</protein>
<feature type="domain" description="Bulb-type lectin" evidence="22">
    <location>
        <begin position="27"/>
        <end position="148"/>
    </location>
</feature>